<dbReference type="EMBL" id="JAWXYG010000016">
    <property type="protein sequence ID" value="KAK4253299.1"/>
    <property type="molecule type" value="Genomic_DNA"/>
</dbReference>
<organism evidence="1 2">
    <name type="scientific">Acacia crassicarpa</name>
    <name type="common">northern wattle</name>
    <dbReference type="NCBI Taxonomy" id="499986"/>
    <lineage>
        <taxon>Eukaryota</taxon>
        <taxon>Viridiplantae</taxon>
        <taxon>Streptophyta</taxon>
        <taxon>Embryophyta</taxon>
        <taxon>Tracheophyta</taxon>
        <taxon>Spermatophyta</taxon>
        <taxon>Magnoliopsida</taxon>
        <taxon>eudicotyledons</taxon>
        <taxon>Gunneridae</taxon>
        <taxon>Pentapetalae</taxon>
        <taxon>rosids</taxon>
        <taxon>fabids</taxon>
        <taxon>Fabales</taxon>
        <taxon>Fabaceae</taxon>
        <taxon>Caesalpinioideae</taxon>
        <taxon>mimosoid clade</taxon>
        <taxon>Acacieae</taxon>
        <taxon>Acacia</taxon>
    </lineage>
</organism>
<name>A0AAE1M681_9FABA</name>
<sequence length="12" mass="1355">MPTALLQIKIQV</sequence>
<evidence type="ECO:0000313" key="2">
    <source>
        <dbReference type="Proteomes" id="UP001293593"/>
    </source>
</evidence>
<evidence type="ECO:0000313" key="1">
    <source>
        <dbReference type="EMBL" id="KAK4253299.1"/>
    </source>
</evidence>
<dbReference type="Proteomes" id="UP001293593">
    <property type="component" value="Unassembled WGS sequence"/>
</dbReference>
<comment type="caution">
    <text evidence="1">The sequence shown here is derived from an EMBL/GenBank/DDBJ whole genome shotgun (WGS) entry which is preliminary data.</text>
</comment>
<accession>A0AAE1M681</accession>
<keyword evidence="2" id="KW-1185">Reference proteome</keyword>
<protein>
    <submittedName>
        <fullName evidence="1">Uncharacterized protein</fullName>
    </submittedName>
</protein>
<gene>
    <name evidence="1" type="ORF">QN277_010622</name>
</gene>
<proteinExistence type="predicted"/>
<reference evidence="1" key="1">
    <citation type="submission" date="2023-10" db="EMBL/GenBank/DDBJ databases">
        <title>Chromosome-level genome of the transformable northern wattle, Acacia crassicarpa.</title>
        <authorList>
            <person name="Massaro I."/>
            <person name="Sinha N.R."/>
            <person name="Poethig S."/>
            <person name="Leichty A.R."/>
        </authorList>
    </citation>
    <scope>NUCLEOTIDE SEQUENCE</scope>
    <source>
        <strain evidence="1">Acra3RX</strain>
        <tissue evidence="1">Leaf</tissue>
    </source>
</reference>